<dbReference type="EMBL" id="HBUE01027887">
    <property type="protein sequence ID" value="CAG6455161.1"/>
    <property type="molecule type" value="Transcribed_RNA"/>
</dbReference>
<dbReference type="EMBL" id="HBUE01027888">
    <property type="protein sequence ID" value="CAG6455163.1"/>
    <property type="molecule type" value="Transcribed_RNA"/>
</dbReference>
<sequence>MPAELDGVPLRLCWNWVRWSRLPYFVESAVLPGLQERQYCAVEDDDQHRCGRKRSVGTVPGNVRVLLRWSRNHGVESQFRAYHEGGWIFGSWILRAEHHLRGRSTTDRSSAKPFSVLLAAAELRLSIFETVQLTVRPGELPTVLVVGLASQSTHGLLGGCPAGIEKV</sequence>
<accession>A0A8D8ADN0</accession>
<reference evidence="1" key="1">
    <citation type="submission" date="2021-05" db="EMBL/GenBank/DDBJ databases">
        <authorList>
            <person name="Alioto T."/>
            <person name="Alioto T."/>
            <person name="Gomez Garrido J."/>
        </authorList>
    </citation>
    <scope>NUCLEOTIDE SEQUENCE</scope>
</reference>
<protein>
    <submittedName>
        <fullName evidence="1">(northern house mosquito) hypothetical protein</fullName>
    </submittedName>
</protein>
<dbReference type="AlphaFoldDB" id="A0A8D8ADN0"/>
<evidence type="ECO:0000313" key="1">
    <source>
        <dbReference type="EMBL" id="CAG6455161.1"/>
    </source>
</evidence>
<organism evidence="1">
    <name type="scientific">Culex pipiens</name>
    <name type="common">House mosquito</name>
    <dbReference type="NCBI Taxonomy" id="7175"/>
    <lineage>
        <taxon>Eukaryota</taxon>
        <taxon>Metazoa</taxon>
        <taxon>Ecdysozoa</taxon>
        <taxon>Arthropoda</taxon>
        <taxon>Hexapoda</taxon>
        <taxon>Insecta</taxon>
        <taxon>Pterygota</taxon>
        <taxon>Neoptera</taxon>
        <taxon>Endopterygota</taxon>
        <taxon>Diptera</taxon>
        <taxon>Nematocera</taxon>
        <taxon>Culicoidea</taxon>
        <taxon>Culicidae</taxon>
        <taxon>Culicinae</taxon>
        <taxon>Culicini</taxon>
        <taxon>Culex</taxon>
        <taxon>Culex</taxon>
    </lineage>
</organism>
<name>A0A8D8ADN0_CULPI</name>
<proteinExistence type="predicted"/>